<evidence type="ECO:0000313" key="3">
    <source>
        <dbReference type="Proteomes" id="UP001595823"/>
    </source>
</evidence>
<sequence length="136" mass="14905">MSPVASTEEASREKGRAAVKKASGLYLVFGSLMSVVPLFIFLVDGVEHWWQWLIPAAGAVLLTVGIGLHRRERWAYWTALAVSALTVGTVVWAFLAEGGSLVGGLLTVLFYSCPLFYLARPDSLRYADRPFRSGRS</sequence>
<gene>
    <name evidence="2" type="ORF">ACFPET_15600</name>
</gene>
<evidence type="ECO:0000313" key="2">
    <source>
        <dbReference type="EMBL" id="MFC4336628.1"/>
    </source>
</evidence>
<keyword evidence="1" id="KW-1133">Transmembrane helix</keyword>
<protein>
    <submittedName>
        <fullName evidence="2">Uncharacterized protein</fullName>
    </submittedName>
</protein>
<keyword evidence="3" id="KW-1185">Reference proteome</keyword>
<comment type="caution">
    <text evidence="2">The sequence shown here is derived from an EMBL/GenBank/DDBJ whole genome shotgun (WGS) entry which is preliminary data.</text>
</comment>
<evidence type="ECO:0000256" key="1">
    <source>
        <dbReference type="SAM" id="Phobius"/>
    </source>
</evidence>
<name>A0ABV8U0K9_9ACTN</name>
<dbReference type="Proteomes" id="UP001595823">
    <property type="component" value="Unassembled WGS sequence"/>
</dbReference>
<feature type="transmembrane region" description="Helical" evidence="1">
    <location>
        <begin position="75"/>
        <end position="95"/>
    </location>
</feature>
<accession>A0ABV8U0K9</accession>
<organism evidence="2 3">
    <name type="scientific">Salininema proteolyticum</name>
    <dbReference type="NCBI Taxonomy" id="1607685"/>
    <lineage>
        <taxon>Bacteria</taxon>
        <taxon>Bacillati</taxon>
        <taxon>Actinomycetota</taxon>
        <taxon>Actinomycetes</taxon>
        <taxon>Glycomycetales</taxon>
        <taxon>Glycomycetaceae</taxon>
        <taxon>Salininema</taxon>
    </lineage>
</organism>
<keyword evidence="1" id="KW-0472">Membrane</keyword>
<dbReference type="EMBL" id="JBHSDK010000021">
    <property type="protein sequence ID" value="MFC4336628.1"/>
    <property type="molecule type" value="Genomic_DNA"/>
</dbReference>
<feature type="transmembrane region" description="Helical" evidence="1">
    <location>
        <begin position="101"/>
        <end position="119"/>
    </location>
</feature>
<dbReference type="RefSeq" id="WP_380622744.1">
    <property type="nucleotide sequence ID" value="NZ_JBHSDK010000021.1"/>
</dbReference>
<keyword evidence="1" id="KW-0812">Transmembrane</keyword>
<feature type="transmembrane region" description="Helical" evidence="1">
    <location>
        <begin position="24"/>
        <end position="43"/>
    </location>
</feature>
<feature type="transmembrane region" description="Helical" evidence="1">
    <location>
        <begin position="49"/>
        <end position="68"/>
    </location>
</feature>
<proteinExistence type="predicted"/>
<reference evidence="3" key="1">
    <citation type="journal article" date="2019" name="Int. J. Syst. Evol. Microbiol.">
        <title>The Global Catalogue of Microorganisms (GCM) 10K type strain sequencing project: providing services to taxonomists for standard genome sequencing and annotation.</title>
        <authorList>
            <consortium name="The Broad Institute Genomics Platform"/>
            <consortium name="The Broad Institute Genome Sequencing Center for Infectious Disease"/>
            <person name="Wu L."/>
            <person name="Ma J."/>
        </authorList>
    </citation>
    <scope>NUCLEOTIDE SEQUENCE [LARGE SCALE GENOMIC DNA]</scope>
    <source>
        <strain evidence="3">IBRC-M 10908</strain>
    </source>
</reference>